<name>A0ABZ2KGF8_9BACT</name>
<protein>
    <submittedName>
        <fullName evidence="3">Uncharacterized protein</fullName>
    </submittedName>
</protein>
<evidence type="ECO:0000256" key="1">
    <source>
        <dbReference type="SAM" id="MobiDB-lite"/>
    </source>
</evidence>
<organism evidence="3 4">
    <name type="scientific">Pendulispora brunnea</name>
    <dbReference type="NCBI Taxonomy" id="2905690"/>
    <lineage>
        <taxon>Bacteria</taxon>
        <taxon>Pseudomonadati</taxon>
        <taxon>Myxococcota</taxon>
        <taxon>Myxococcia</taxon>
        <taxon>Myxococcales</taxon>
        <taxon>Sorangiineae</taxon>
        <taxon>Pendulisporaceae</taxon>
        <taxon>Pendulispora</taxon>
    </lineage>
</organism>
<feature type="transmembrane region" description="Helical" evidence="2">
    <location>
        <begin position="27"/>
        <end position="45"/>
    </location>
</feature>
<evidence type="ECO:0000313" key="4">
    <source>
        <dbReference type="Proteomes" id="UP001379533"/>
    </source>
</evidence>
<proteinExistence type="predicted"/>
<dbReference type="EMBL" id="CP089982">
    <property type="protein sequence ID" value="WXA96622.1"/>
    <property type="molecule type" value="Genomic_DNA"/>
</dbReference>
<keyword evidence="2" id="KW-1133">Transmembrane helix</keyword>
<dbReference type="RefSeq" id="WP_394847242.1">
    <property type="nucleotide sequence ID" value="NZ_CP089982.1"/>
</dbReference>
<dbReference type="Proteomes" id="UP001379533">
    <property type="component" value="Chromosome"/>
</dbReference>
<keyword evidence="4" id="KW-1185">Reference proteome</keyword>
<accession>A0ABZ2KGF8</accession>
<gene>
    <name evidence="3" type="ORF">LZC95_07210</name>
</gene>
<reference evidence="3 4" key="1">
    <citation type="submission" date="2021-12" db="EMBL/GenBank/DDBJ databases">
        <title>Discovery of the Pendulisporaceae a myxobacterial family with distinct sporulation behavior and unique specialized metabolism.</title>
        <authorList>
            <person name="Garcia R."/>
            <person name="Popoff A."/>
            <person name="Bader C.D."/>
            <person name="Loehr J."/>
            <person name="Walesch S."/>
            <person name="Walt C."/>
            <person name="Boldt J."/>
            <person name="Bunk B."/>
            <person name="Haeckl F.J.F.P.J."/>
            <person name="Gunesch A.P."/>
            <person name="Birkelbach J."/>
            <person name="Nuebel U."/>
            <person name="Pietschmann T."/>
            <person name="Bach T."/>
            <person name="Mueller R."/>
        </authorList>
    </citation>
    <scope>NUCLEOTIDE SEQUENCE [LARGE SCALE GENOMIC DNA]</scope>
    <source>
        <strain evidence="3 4">MSr12523</strain>
    </source>
</reference>
<sequence length="341" mass="36998">MRSVRADQRWQWPLGEPPNSSSRRRELSVALAFVALGALGCTLPMAPFDRVVLIGVALGGLVRVAQTLRARRPRRPRGAVTAEGSALVRLEPGAEPTVLAEFQVPFGITVLANHMRSEALLAFTTAHQTRYQRVRVSSPTDALAARDMLSRAITVPDADAVGSQGVESAMTATHAAELLRVAECYAPQSLQRIYLTGSRGENLVLDGTNLEIDGRTFDLSLPLEWRGFMFHEAVGPIATLYQATWIRQGGVEVVLVAPMPAEITTTLPPGAAADMKAAEQRAVLRDLKLMQSTPDAAPPHELRIGVERLFMLPLRQALDRAPRASRAGFPPVRALNPSARE</sequence>
<keyword evidence="2" id="KW-0472">Membrane</keyword>
<evidence type="ECO:0000313" key="3">
    <source>
        <dbReference type="EMBL" id="WXA96622.1"/>
    </source>
</evidence>
<feature type="region of interest" description="Disordered" evidence="1">
    <location>
        <begin position="1"/>
        <end position="22"/>
    </location>
</feature>
<keyword evidence="2" id="KW-0812">Transmembrane</keyword>
<evidence type="ECO:0000256" key="2">
    <source>
        <dbReference type="SAM" id="Phobius"/>
    </source>
</evidence>